<accession>A0A9W8U2J4</accession>
<name>A0A9W8U2J4_9AGAR</name>
<gene>
    <name evidence="7" type="ORF">DFH05DRAFT_1467051</name>
    <name evidence="8" type="ORF">F5890DRAFT_1490911</name>
</gene>
<reference evidence="7 9" key="3">
    <citation type="journal article" date="2023" name="Proc. Natl. Acad. Sci. U.S.A.">
        <title>A global phylogenomic analysis of the shiitake genus Lentinula.</title>
        <authorList>
            <person name="Sierra-Patev S."/>
            <person name="Min B."/>
            <person name="Naranjo-Ortiz M."/>
            <person name="Looney B."/>
            <person name="Konkel Z."/>
            <person name="Slot J.C."/>
            <person name="Sakamoto Y."/>
            <person name="Steenwyk J.L."/>
            <person name="Rokas A."/>
            <person name="Carro J."/>
            <person name="Camarero S."/>
            <person name="Ferreira P."/>
            <person name="Molpeceres G."/>
            <person name="Ruiz-Duenas F.J."/>
            <person name="Serrano A."/>
            <person name="Henrissat B."/>
            <person name="Drula E."/>
            <person name="Hughes K.W."/>
            <person name="Mata J.L."/>
            <person name="Ishikawa N.K."/>
            <person name="Vargas-Isla R."/>
            <person name="Ushijima S."/>
            <person name="Smith C.A."/>
            <person name="Donoghue J."/>
            <person name="Ahrendt S."/>
            <person name="Andreopoulos W."/>
            <person name="He G."/>
            <person name="LaButti K."/>
            <person name="Lipzen A."/>
            <person name="Ng V."/>
            <person name="Riley R."/>
            <person name="Sandor L."/>
            <person name="Barry K."/>
            <person name="Martinez A.T."/>
            <person name="Xiao Y."/>
            <person name="Gibbons J.G."/>
            <person name="Terashima K."/>
            <person name="Grigoriev I.V."/>
            <person name="Hibbett D."/>
        </authorList>
    </citation>
    <scope>NUCLEOTIDE SEQUENCE [LARGE SCALE GENOMIC DNA]</scope>
    <source>
        <strain evidence="7 9">TFB7810</strain>
    </source>
</reference>
<proteinExistence type="predicted"/>
<evidence type="ECO:0000256" key="1">
    <source>
        <dbReference type="ARBA" id="ARBA00004141"/>
    </source>
</evidence>
<comment type="subcellular location">
    <subcellularLocation>
        <location evidence="1">Membrane</location>
        <topology evidence="1">Multi-pass membrane protein</topology>
    </subcellularLocation>
</comment>
<evidence type="ECO:0000256" key="2">
    <source>
        <dbReference type="ARBA" id="ARBA00022692"/>
    </source>
</evidence>
<dbReference type="Proteomes" id="UP001142393">
    <property type="component" value="Unassembled WGS sequence"/>
</dbReference>
<feature type="transmembrane region" description="Helical" evidence="6">
    <location>
        <begin position="90"/>
        <end position="109"/>
    </location>
</feature>
<dbReference type="PANTHER" id="PTHR36460">
    <property type="entry name" value="UPF0132 DOMAIN PROTEIN (AFU_ORTHOLOGUE AFUA_3G10255)"/>
    <property type="match status" value="1"/>
</dbReference>
<evidence type="ECO:0000313" key="9">
    <source>
        <dbReference type="Proteomes" id="UP001142393"/>
    </source>
</evidence>
<evidence type="ECO:0000313" key="8">
    <source>
        <dbReference type="EMBL" id="KAJ3988617.1"/>
    </source>
</evidence>
<keyword evidence="9" id="KW-1185">Reference proteome</keyword>
<evidence type="ECO:0000256" key="3">
    <source>
        <dbReference type="ARBA" id="ARBA00022989"/>
    </source>
</evidence>
<keyword evidence="4 6" id="KW-0472">Membrane</keyword>
<keyword evidence="3 6" id="KW-1133">Transmembrane helix</keyword>
<evidence type="ECO:0000313" key="7">
    <source>
        <dbReference type="EMBL" id="KAJ3750381.1"/>
    </source>
</evidence>
<reference evidence="8" key="2">
    <citation type="submission" date="2022-08" db="EMBL/GenBank/DDBJ databases">
        <authorList>
            <consortium name="DOE Joint Genome Institute"/>
            <person name="Min B."/>
            <person name="Riley R."/>
            <person name="Sierra-Patev S."/>
            <person name="Naranjo-Ortiz M."/>
            <person name="Looney B."/>
            <person name="Konkel Z."/>
            <person name="Slot J.C."/>
            <person name="Sakamoto Y."/>
            <person name="Steenwyk J.L."/>
            <person name="Rokas A."/>
            <person name="Carro J."/>
            <person name="Camarero S."/>
            <person name="Ferreira P."/>
            <person name="Molpeceres G."/>
            <person name="Ruiz-Duenas F.J."/>
            <person name="Serrano A."/>
            <person name="Henrissat B."/>
            <person name="Drula E."/>
            <person name="Hughes K.W."/>
            <person name="Mata J.L."/>
            <person name="Ishikawa N.K."/>
            <person name="Vargas-Isla R."/>
            <person name="Ushijima S."/>
            <person name="Smith C.A."/>
            <person name="Ahrendt S."/>
            <person name="Andreopoulos W."/>
            <person name="He G."/>
            <person name="Labutti K."/>
            <person name="Lipzen A."/>
            <person name="Ng V."/>
            <person name="Sandor L."/>
            <person name="Barry K."/>
            <person name="Martinez A.T."/>
            <person name="Xiao Y."/>
            <person name="Gibbons J.G."/>
            <person name="Terashima K."/>
            <person name="Hibbett D.S."/>
            <person name="Grigoriev I.V."/>
        </authorList>
    </citation>
    <scope>NUCLEOTIDE SEQUENCE</scope>
    <source>
        <strain evidence="8">TFB7829</strain>
    </source>
</reference>
<dbReference type="GO" id="GO:0016020">
    <property type="term" value="C:membrane"/>
    <property type="evidence" value="ECO:0007669"/>
    <property type="project" value="UniProtKB-SubCell"/>
</dbReference>
<feature type="compositionally biased region" description="Low complexity" evidence="5">
    <location>
        <begin position="24"/>
        <end position="33"/>
    </location>
</feature>
<dbReference type="PANTHER" id="PTHR36460:SF1">
    <property type="entry name" value="UPF0132 DOMAIN PROTEIN (AFU_ORTHOLOGUE AFUA_3G10255)"/>
    <property type="match status" value="1"/>
</dbReference>
<accession>A0AA38UXU7</accession>
<evidence type="ECO:0000256" key="4">
    <source>
        <dbReference type="ARBA" id="ARBA00023136"/>
    </source>
</evidence>
<protein>
    <submittedName>
        <fullName evidence="7">Uncharacterized protein</fullName>
    </submittedName>
</protein>
<dbReference type="AlphaFoldDB" id="A0A9W8U2J4"/>
<evidence type="ECO:0000256" key="6">
    <source>
        <dbReference type="SAM" id="Phobius"/>
    </source>
</evidence>
<reference evidence="7" key="1">
    <citation type="submission" date="2022-08" db="EMBL/GenBank/DDBJ databases">
        <authorList>
            <consortium name="DOE Joint Genome Institute"/>
            <person name="Min B."/>
            <person name="Sierra-Patev S."/>
            <person name="Naranjo-Ortiz M."/>
            <person name="Looney B."/>
            <person name="Konkel Z."/>
            <person name="Slot J.C."/>
            <person name="Sakamoto Y."/>
            <person name="Steenwyk J.L."/>
            <person name="Rokas A."/>
            <person name="Carro J."/>
            <person name="Camarero S."/>
            <person name="Ferreira P."/>
            <person name="Molpeceres G."/>
            <person name="Ruiz-duenas F.J."/>
            <person name="Serrano A."/>
            <person name="Henrissat B."/>
            <person name="Drula E."/>
            <person name="Hughes K.W."/>
            <person name="Mata J.L."/>
            <person name="Ishikawa N.K."/>
            <person name="Vargas-Isla R."/>
            <person name="Ushijima S."/>
            <person name="Smith C.A."/>
            <person name="Ahrendt S."/>
            <person name="Andreopoulos W."/>
            <person name="He G."/>
            <person name="LaButti K."/>
            <person name="Lipzen A."/>
            <person name="Ng V."/>
            <person name="Riley R."/>
            <person name="Sandor L."/>
            <person name="Barry K."/>
            <person name="Martinez A.T."/>
            <person name="Xiao Y."/>
            <person name="Gibbons J.G."/>
            <person name="Terashima K."/>
            <person name="Hibbett D.S."/>
            <person name="Grigoriev I.V."/>
        </authorList>
    </citation>
    <scope>NUCLEOTIDE SEQUENCE</scope>
    <source>
        <strain evidence="7">TFB7810</strain>
    </source>
</reference>
<feature type="transmembrane region" description="Helical" evidence="6">
    <location>
        <begin position="121"/>
        <end position="139"/>
    </location>
</feature>
<evidence type="ECO:0000256" key="5">
    <source>
        <dbReference type="SAM" id="MobiDB-lite"/>
    </source>
</evidence>
<comment type="caution">
    <text evidence="7">The sequence shown here is derived from an EMBL/GenBank/DDBJ whole genome shotgun (WGS) entry which is preliminary data.</text>
</comment>
<dbReference type="EMBL" id="JANVFU010000001">
    <property type="protein sequence ID" value="KAJ3750381.1"/>
    <property type="molecule type" value="Genomic_DNA"/>
</dbReference>
<feature type="compositionally biased region" description="Low complexity" evidence="5">
    <location>
        <begin position="42"/>
        <end position="54"/>
    </location>
</feature>
<feature type="region of interest" description="Disordered" evidence="5">
    <location>
        <begin position="1"/>
        <end position="54"/>
    </location>
</feature>
<keyword evidence="2 6" id="KW-0812">Transmembrane</keyword>
<dbReference type="Proteomes" id="UP001163850">
    <property type="component" value="Unassembled WGS sequence"/>
</dbReference>
<organism evidence="7 9">
    <name type="scientific">Lentinula detonsa</name>
    <dbReference type="NCBI Taxonomy" id="2804962"/>
    <lineage>
        <taxon>Eukaryota</taxon>
        <taxon>Fungi</taxon>
        <taxon>Dikarya</taxon>
        <taxon>Basidiomycota</taxon>
        <taxon>Agaricomycotina</taxon>
        <taxon>Agaricomycetes</taxon>
        <taxon>Agaricomycetidae</taxon>
        <taxon>Agaricales</taxon>
        <taxon>Marasmiineae</taxon>
        <taxon>Omphalotaceae</taxon>
        <taxon>Lentinula</taxon>
    </lineage>
</organism>
<dbReference type="EMBL" id="MU801907">
    <property type="protein sequence ID" value="KAJ3988617.1"/>
    <property type="molecule type" value="Genomic_DNA"/>
</dbReference>
<sequence>MSSNLASFAPYMPPPDDPEYPGHSKAPSSKAPSQSRPWFPRQQSSQGVSYQSGGIPTFNDPQTSGFGNSVSEESDSHNQWETRYGTRVDMLSAFAYLLGPLSALLVLIVETQNDYVRFHGYQSALFTTPLIVFRALLSLLQFPHWFRTFVTVSVFASQIYMAFRAYNDASHNGLARFELPIIGPIASQWLADE</sequence>